<dbReference type="Pfam" id="PF00873">
    <property type="entry name" value="ACR_tran"/>
    <property type="match status" value="2"/>
</dbReference>
<reference evidence="4" key="1">
    <citation type="journal article" date="2019" name="Int. J. Syst. Evol. Microbiol.">
        <title>The Global Catalogue of Microorganisms (GCM) 10K type strain sequencing project: providing services to taxonomists for standard genome sequencing and annotation.</title>
        <authorList>
            <consortium name="The Broad Institute Genomics Platform"/>
            <consortium name="The Broad Institute Genome Sequencing Center for Infectious Disease"/>
            <person name="Wu L."/>
            <person name="Ma J."/>
        </authorList>
    </citation>
    <scope>NUCLEOTIDE SEQUENCE [LARGE SCALE GENOMIC DNA]</scope>
    <source>
        <strain evidence="4">CGMCC 4.7241</strain>
    </source>
</reference>
<dbReference type="Gene3D" id="3.30.2090.10">
    <property type="entry name" value="Multidrug efflux transporter AcrB TolC docking domain, DN and DC subdomains"/>
    <property type="match status" value="3"/>
</dbReference>
<sequence length="1160" mass="120420">MSRLARLSLANRSLVALMSIVIVGFGLLSTVSLKQELIPSLTLPGAFIATSYPGASPEIVERELTEPIESAITGVDGLSKTTSTSSNGFSMIQAEFTYGTDVARAVQDVQQNINRISGQLPEDVDPTVQAGSTDDFPVVLFAVTSDADEKVLAQRLKERVIPELEGIADVQEATVTGARDEQVTVTVDAKKLEARGLTLDAVTTALQANGVSIPGGNLDQGSRTLPVEVGKSFGSVADLRNVPIVPTSAPPAQQPEPQPSPQPTGEPGGDPGEEQAPPAPAPQEPAAPQATKLSDVATVKAALAQSTSITRTDGKESLGISVTKKTEGNTVTVANEVKDKVPDLEDALGDNAKLTLVFDQAPFIEESIEGLTTEGAIGLLFAVLVILVFLLSLRSTLVTAVSIPFSLLVAMIGLYVGGYSLNILTLGALTVAVGRVVDDSIVVLENIKRHIAYGEEKRAAILTAVKEVAGAVTASTVTTVGVFLPIAFVGGQTGELFRPFAVTVTIALLASLLVSLTVIPVLSYWFLGTKTAAAGNEAAVAEAAEAAERRSILQRAYVPVIRWVTKHRLVTIFVALVIFAGTIGGATFLKTNFLDQSGQNTLTVTQTMPVATSLGSTDAAAKKVEAVLTGFDGVESYQATVGSGGGFGGFGGGGGSNEATFSITTDEEADQADILDRLRTRLDQVTGAGEIAVESGASGFGPSGLEVIVQAPDATVLRNAAAQVERAMRDVDGTADVSNNLAADQPGVRVDVDRTKAAAVGLSDAQIGQAVRQAFEGQQSTTVLIDAAQRDVIVRGGAEPTTVAALRSLAIRTPLGTSVALSTVATVSESEQPAQLTRIDGERSASVTASVTASDVGKVSADLQTQLDDLSLPSGASYTLGGVSSEQSEAFGQLGLALLAAIAIVFLVMVATFRSIVQPLILLVSVPFAATGTLGLLLATNTALGVPALIGLLMLVGIVVTNAIVLIDLINQYREQGMSVREAVIEGGRRRLRPILMTATATIFALLPMSLGLTGGGVFISQPLAIVVIGGLISSTLLTLVLVPTLYTMIEGWKERRAERRNGHRLAPPAPEQEEGIAVQPAPLVDLPPVPRRRAENGNTPAPSPTPEPAHAAEPKPEPETQPQPTPVQVTVDGTTATRVGVLQVEVLVRTVPPEPPKSD</sequence>
<keyword evidence="2" id="KW-1133">Transmembrane helix</keyword>
<keyword evidence="4" id="KW-1185">Reference proteome</keyword>
<evidence type="ECO:0000313" key="3">
    <source>
        <dbReference type="EMBL" id="MFC3763359.1"/>
    </source>
</evidence>
<feature type="compositionally biased region" description="Low complexity" evidence="1">
    <location>
        <begin position="1078"/>
        <end position="1087"/>
    </location>
</feature>
<feature type="compositionally biased region" description="Pro residues" evidence="1">
    <location>
        <begin position="248"/>
        <end position="264"/>
    </location>
</feature>
<feature type="transmembrane region" description="Helical" evidence="2">
    <location>
        <begin position="400"/>
        <end position="417"/>
    </location>
</feature>
<feature type="transmembrane region" description="Helical" evidence="2">
    <location>
        <begin position="375"/>
        <end position="393"/>
    </location>
</feature>
<dbReference type="PANTHER" id="PTHR32063:SF0">
    <property type="entry name" value="SWARMING MOTILITY PROTEIN SWRC"/>
    <property type="match status" value="1"/>
</dbReference>
<dbReference type="RefSeq" id="WP_205117723.1">
    <property type="nucleotide sequence ID" value="NZ_JAFBCM010000001.1"/>
</dbReference>
<evidence type="ECO:0000256" key="2">
    <source>
        <dbReference type="SAM" id="Phobius"/>
    </source>
</evidence>
<name>A0ABV7YH22_9ACTN</name>
<feature type="transmembrane region" description="Helical" evidence="2">
    <location>
        <begin position="946"/>
        <end position="971"/>
    </location>
</feature>
<dbReference type="PANTHER" id="PTHR32063">
    <property type="match status" value="1"/>
</dbReference>
<gene>
    <name evidence="3" type="ORF">ACFOUW_21150</name>
</gene>
<feature type="transmembrane region" description="Helical" evidence="2">
    <location>
        <begin position="468"/>
        <end position="488"/>
    </location>
</feature>
<dbReference type="EMBL" id="JBHRZH010000018">
    <property type="protein sequence ID" value="MFC3763359.1"/>
    <property type="molecule type" value="Genomic_DNA"/>
</dbReference>
<dbReference type="PRINTS" id="PR00702">
    <property type="entry name" value="ACRIFLAVINRP"/>
</dbReference>
<dbReference type="SUPFAM" id="SSF82714">
    <property type="entry name" value="Multidrug efflux transporter AcrB TolC docking domain, DN and DC subdomains"/>
    <property type="match status" value="2"/>
</dbReference>
<feature type="region of interest" description="Disordered" evidence="1">
    <location>
        <begin position="243"/>
        <end position="292"/>
    </location>
</feature>
<feature type="transmembrane region" description="Helical" evidence="2">
    <location>
        <begin position="992"/>
        <end position="1013"/>
    </location>
</feature>
<dbReference type="Proteomes" id="UP001595699">
    <property type="component" value="Unassembled WGS sequence"/>
</dbReference>
<feature type="transmembrane region" description="Helical" evidence="2">
    <location>
        <begin position="894"/>
        <end position="913"/>
    </location>
</feature>
<feature type="transmembrane region" description="Helical" evidence="2">
    <location>
        <begin position="1025"/>
        <end position="1050"/>
    </location>
</feature>
<dbReference type="SUPFAM" id="SSF82693">
    <property type="entry name" value="Multidrug efflux transporter AcrB pore domain, PN1, PN2, PC1 and PC2 subdomains"/>
    <property type="match status" value="3"/>
</dbReference>
<feature type="transmembrane region" description="Helical" evidence="2">
    <location>
        <begin position="569"/>
        <end position="589"/>
    </location>
</feature>
<evidence type="ECO:0000313" key="4">
    <source>
        <dbReference type="Proteomes" id="UP001595699"/>
    </source>
</evidence>
<keyword evidence="2" id="KW-0812">Transmembrane</keyword>
<keyword evidence="2" id="KW-0472">Membrane</keyword>
<protein>
    <submittedName>
        <fullName evidence="3">Efflux RND transporter permease subunit</fullName>
    </submittedName>
</protein>
<dbReference type="Gene3D" id="3.30.70.1320">
    <property type="entry name" value="Multidrug efflux transporter AcrB pore domain like"/>
    <property type="match status" value="2"/>
</dbReference>
<feature type="transmembrane region" description="Helical" evidence="2">
    <location>
        <begin position="920"/>
        <end position="940"/>
    </location>
</feature>
<proteinExistence type="predicted"/>
<dbReference type="InterPro" id="IPR027463">
    <property type="entry name" value="AcrB_DN_DC_subdom"/>
</dbReference>
<dbReference type="SUPFAM" id="SSF82866">
    <property type="entry name" value="Multidrug efflux transporter AcrB transmembrane domain"/>
    <property type="match status" value="2"/>
</dbReference>
<comment type="caution">
    <text evidence="3">The sequence shown here is derived from an EMBL/GenBank/DDBJ whole genome shotgun (WGS) entry which is preliminary data.</text>
</comment>
<dbReference type="InterPro" id="IPR001036">
    <property type="entry name" value="Acrflvin-R"/>
</dbReference>
<feature type="transmembrane region" description="Helical" evidence="2">
    <location>
        <begin position="500"/>
        <end position="527"/>
    </location>
</feature>
<feature type="transmembrane region" description="Helical" evidence="2">
    <location>
        <begin position="423"/>
        <end position="447"/>
    </location>
</feature>
<feature type="transmembrane region" description="Helical" evidence="2">
    <location>
        <begin position="12"/>
        <end position="33"/>
    </location>
</feature>
<organism evidence="3 4">
    <name type="scientific">Tenggerimyces flavus</name>
    <dbReference type="NCBI Taxonomy" id="1708749"/>
    <lineage>
        <taxon>Bacteria</taxon>
        <taxon>Bacillati</taxon>
        <taxon>Actinomycetota</taxon>
        <taxon>Actinomycetes</taxon>
        <taxon>Propionibacteriales</taxon>
        <taxon>Nocardioidaceae</taxon>
        <taxon>Tenggerimyces</taxon>
    </lineage>
</organism>
<dbReference type="Gene3D" id="3.30.70.1440">
    <property type="entry name" value="Multidrug efflux transporter AcrB pore domain"/>
    <property type="match status" value="1"/>
</dbReference>
<dbReference type="Gene3D" id="1.20.1640.10">
    <property type="entry name" value="Multidrug efflux transporter AcrB transmembrane domain"/>
    <property type="match status" value="3"/>
</dbReference>
<accession>A0ABV7YH22</accession>
<evidence type="ECO:0000256" key="1">
    <source>
        <dbReference type="SAM" id="MobiDB-lite"/>
    </source>
</evidence>
<dbReference type="Gene3D" id="3.30.70.1430">
    <property type="entry name" value="Multidrug efflux transporter AcrB pore domain"/>
    <property type="match status" value="2"/>
</dbReference>
<feature type="region of interest" description="Disordered" evidence="1">
    <location>
        <begin position="1061"/>
        <end position="1137"/>
    </location>
</feature>